<dbReference type="SUPFAM" id="SSF46894">
    <property type="entry name" value="C-terminal effector domain of the bipartite response regulators"/>
    <property type="match status" value="1"/>
</dbReference>
<dbReference type="Gene3D" id="1.10.10.10">
    <property type="entry name" value="Winged helix-like DNA-binding domain superfamily/Winged helix DNA-binding domain"/>
    <property type="match status" value="1"/>
</dbReference>
<dbReference type="InterPro" id="IPR036388">
    <property type="entry name" value="WH-like_DNA-bd_sf"/>
</dbReference>
<dbReference type="InterPro" id="IPR000792">
    <property type="entry name" value="Tscrpt_reg_LuxR_C"/>
</dbReference>
<evidence type="ECO:0000313" key="5">
    <source>
        <dbReference type="EMBL" id="SDW11161.1"/>
    </source>
</evidence>
<evidence type="ECO:0000256" key="1">
    <source>
        <dbReference type="ARBA" id="ARBA00023015"/>
    </source>
</evidence>
<dbReference type="OrthoDB" id="9774661at2"/>
<dbReference type="PANTHER" id="PTHR44688:SF16">
    <property type="entry name" value="DNA-BINDING TRANSCRIPTIONAL ACTIVATOR DEVR_DOSR"/>
    <property type="match status" value="1"/>
</dbReference>
<evidence type="ECO:0000259" key="4">
    <source>
        <dbReference type="PROSITE" id="PS50043"/>
    </source>
</evidence>
<feature type="domain" description="HTH luxR-type" evidence="4">
    <location>
        <begin position="164"/>
        <end position="229"/>
    </location>
</feature>
<sequence length="233" mass="25893">MESNDSHSLSDFVKACHTVSSLPDFRSTIYGQLQRLIPHAMFAFGTVCLSNLILKQSLNINFPTGYLGPNTSQACPEIRQWVREERPLYIGLNDESSSHSSSPALARHKIRNLAVHGVTELNRKQACLFLFGGVDAFPEEVEDRLRLVTPHLYFALAKIGDFDSAPGQSLLTKREAEILEWICIGKSNSEIGMILGISPWTVKIHVSRTIEKLNASNRSHAIAIAMHQGLIEV</sequence>
<dbReference type="CDD" id="cd06170">
    <property type="entry name" value="LuxR_C_like"/>
    <property type="match status" value="1"/>
</dbReference>
<reference evidence="5 6" key="1">
    <citation type="submission" date="2016-10" db="EMBL/GenBank/DDBJ databases">
        <authorList>
            <person name="de Groot N.N."/>
        </authorList>
    </citation>
    <scope>NUCLEOTIDE SEQUENCE [LARGE SCALE GENOMIC DNA]</scope>
    <source>
        <strain evidence="5 6">CGMCC 1.7059</strain>
    </source>
</reference>
<organism evidence="5 6">
    <name type="scientific">Marinobacter mobilis</name>
    <dbReference type="NCBI Taxonomy" id="488533"/>
    <lineage>
        <taxon>Bacteria</taxon>
        <taxon>Pseudomonadati</taxon>
        <taxon>Pseudomonadota</taxon>
        <taxon>Gammaproteobacteria</taxon>
        <taxon>Pseudomonadales</taxon>
        <taxon>Marinobacteraceae</taxon>
        <taxon>Marinobacter</taxon>
    </lineage>
</organism>
<keyword evidence="1" id="KW-0805">Transcription regulation</keyword>
<keyword evidence="3" id="KW-0804">Transcription</keyword>
<evidence type="ECO:0000256" key="2">
    <source>
        <dbReference type="ARBA" id="ARBA00023125"/>
    </source>
</evidence>
<dbReference type="Proteomes" id="UP000199675">
    <property type="component" value="Unassembled WGS sequence"/>
</dbReference>
<dbReference type="RefSeq" id="WP_091811205.1">
    <property type="nucleotide sequence ID" value="NZ_FNNE01000001.1"/>
</dbReference>
<name>A0A1H2QVK1_9GAMM</name>
<gene>
    <name evidence="5" type="ORF">SAMN04487960_101342</name>
</gene>
<dbReference type="PRINTS" id="PR00038">
    <property type="entry name" value="HTHLUXR"/>
</dbReference>
<keyword evidence="6" id="KW-1185">Reference proteome</keyword>
<evidence type="ECO:0000313" key="6">
    <source>
        <dbReference type="Proteomes" id="UP000199675"/>
    </source>
</evidence>
<accession>A0A1H2QVK1</accession>
<dbReference type="GO" id="GO:0006355">
    <property type="term" value="P:regulation of DNA-templated transcription"/>
    <property type="evidence" value="ECO:0007669"/>
    <property type="project" value="InterPro"/>
</dbReference>
<dbReference type="SMART" id="SM00421">
    <property type="entry name" value="HTH_LUXR"/>
    <property type="match status" value="1"/>
</dbReference>
<dbReference type="STRING" id="488533.SAMN04487960_101342"/>
<dbReference type="Pfam" id="PF00196">
    <property type="entry name" value="GerE"/>
    <property type="match status" value="1"/>
</dbReference>
<dbReference type="InterPro" id="IPR016032">
    <property type="entry name" value="Sig_transdc_resp-reg_C-effctor"/>
</dbReference>
<keyword evidence="2" id="KW-0238">DNA-binding</keyword>
<dbReference type="EMBL" id="FNNE01000001">
    <property type="protein sequence ID" value="SDW11161.1"/>
    <property type="molecule type" value="Genomic_DNA"/>
</dbReference>
<dbReference type="GO" id="GO:0003677">
    <property type="term" value="F:DNA binding"/>
    <property type="evidence" value="ECO:0007669"/>
    <property type="project" value="UniProtKB-KW"/>
</dbReference>
<dbReference type="PROSITE" id="PS50043">
    <property type="entry name" value="HTH_LUXR_2"/>
    <property type="match status" value="1"/>
</dbReference>
<proteinExistence type="predicted"/>
<protein>
    <submittedName>
        <fullName evidence="5">Transcriptional regulator, LuxR family</fullName>
    </submittedName>
</protein>
<evidence type="ECO:0000256" key="3">
    <source>
        <dbReference type="ARBA" id="ARBA00023163"/>
    </source>
</evidence>
<dbReference type="PROSITE" id="PS00622">
    <property type="entry name" value="HTH_LUXR_1"/>
    <property type="match status" value="1"/>
</dbReference>
<dbReference type="PANTHER" id="PTHR44688">
    <property type="entry name" value="DNA-BINDING TRANSCRIPTIONAL ACTIVATOR DEVR_DOSR"/>
    <property type="match status" value="1"/>
</dbReference>
<dbReference type="AlphaFoldDB" id="A0A1H2QVK1"/>